<dbReference type="EMBL" id="CP038033">
    <property type="protein sequence ID" value="QBQ56383.1"/>
    <property type="molecule type" value="Genomic_DNA"/>
</dbReference>
<dbReference type="AlphaFoldDB" id="A0A4P7C1L2"/>
<keyword evidence="3" id="KW-1185">Reference proteome</keyword>
<evidence type="ECO:0000313" key="3">
    <source>
        <dbReference type="Proteomes" id="UP000294325"/>
    </source>
</evidence>
<reference evidence="2 3" key="1">
    <citation type="submission" date="2019-03" db="EMBL/GenBank/DDBJ databases">
        <title>The genome sequence of Nitrosococcus wardiae strain D1FHST reveals the archetypal metabolic capacity of ammonia-oxidizing Gammaproteobacteria.</title>
        <authorList>
            <person name="Wang L."/>
            <person name="Lim C.K."/>
            <person name="Hanson T.E."/>
            <person name="Dang H."/>
            <person name="Klotz M.G."/>
        </authorList>
    </citation>
    <scope>NUCLEOTIDE SEQUENCE [LARGE SCALE GENOMIC DNA]</scope>
    <source>
        <strain evidence="2 3">D1FHS</strain>
    </source>
</reference>
<dbReference type="Pfam" id="PF13148">
    <property type="entry name" value="DUF3987"/>
    <property type="match status" value="1"/>
</dbReference>
<protein>
    <submittedName>
        <fullName evidence="2">DUF3987 domain-containing protein</fullName>
    </submittedName>
</protein>
<sequence>MAGPSAIKDRAPRHSEKERERLKELDHNRPEEHRTPRLVYEDFTPEGLKWDLATKWPSAGIMSSEAGIVLGSHGMGKDSIMRRLGHTKQIVGRDSNAISRRTSECFIVRGARVSAYLQNTKISFRTVL</sequence>
<proteinExistence type="predicted"/>
<evidence type="ECO:0000256" key="1">
    <source>
        <dbReference type="SAM" id="MobiDB-lite"/>
    </source>
</evidence>
<organism evidence="2 3">
    <name type="scientific">Nitrosococcus wardiae</name>
    <dbReference type="NCBI Taxonomy" id="1814290"/>
    <lineage>
        <taxon>Bacteria</taxon>
        <taxon>Pseudomonadati</taxon>
        <taxon>Pseudomonadota</taxon>
        <taxon>Gammaproteobacteria</taxon>
        <taxon>Chromatiales</taxon>
        <taxon>Chromatiaceae</taxon>
        <taxon>Nitrosococcus</taxon>
    </lineage>
</organism>
<gene>
    <name evidence="2" type="ORF">E3U44_00005</name>
</gene>
<accession>A0A4P7C1L2</accession>
<evidence type="ECO:0000313" key="2">
    <source>
        <dbReference type="EMBL" id="QBQ56383.1"/>
    </source>
</evidence>
<feature type="compositionally biased region" description="Basic and acidic residues" evidence="1">
    <location>
        <begin position="7"/>
        <end position="34"/>
    </location>
</feature>
<dbReference type="Proteomes" id="UP000294325">
    <property type="component" value="Chromosome"/>
</dbReference>
<dbReference type="InterPro" id="IPR025048">
    <property type="entry name" value="DUF3987"/>
</dbReference>
<name>A0A4P7C1L2_9GAMM</name>
<feature type="region of interest" description="Disordered" evidence="1">
    <location>
        <begin position="1"/>
        <end position="34"/>
    </location>
</feature>
<dbReference type="KEGG" id="nwr:E3U44_00005"/>
<dbReference type="OrthoDB" id="9067983at2"/>